<proteinExistence type="predicted"/>
<evidence type="ECO:0000313" key="1">
    <source>
        <dbReference type="EMBL" id="KAJ3652132.1"/>
    </source>
</evidence>
<keyword evidence="2" id="KW-1185">Reference proteome</keyword>
<evidence type="ECO:0000313" key="2">
    <source>
        <dbReference type="Proteomes" id="UP001168821"/>
    </source>
</evidence>
<sequence>MMETTTPSIQTSQHQVTKLNEVLPQNIASKHKNFIGPWLQPVTDAVKNFVTLTTHPNYGGVQFLNPLNLWQKLHDKGGNYFTGPYGATFGTALHKPVDYPFAYRKTKN</sequence>
<reference evidence="1" key="1">
    <citation type="journal article" date="2023" name="G3 (Bethesda)">
        <title>Whole genome assemblies of Zophobas morio and Tenebrio molitor.</title>
        <authorList>
            <person name="Kaur S."/>
            <person name="Stinson S.A."/>
            <person name="diCenzo G.C."/>
        </authorList>
    </citation>
    <scope>NUCLEOTIDE SEQUENCE</scope>
    <source>
        <strain evidence="1">QUZm001</strain>
    </source>
</reference>
<name>A0AA38MD84_9CUCU</name>
<accession>A0AA38MD84</accession>
<comment type="caution">
    <text evidence="1">The sequence shown here is derived from an EMBL/GenBank/DDBJ whole genome shotgun (WGS) entry which is preliminary data.</text>
</comment>
<dbReference type="Proteomes" id="UP001168821">
    <property type="component" value="Unassembled WGS sequence"/>
</dbReference>
<gene>
    <name evidence="1" type="ORF">Zmor_018124</name>
</gene>
<organism evidence="1 2">
    <name type="scientific">Zophobas morio</name>
    <dbReference type="NCBI Taxonomy" id="2755281"/>
    <lineage>
        <taxon>Eukaryota</taxon>
        <taxon>Metazoa</taxon>
        <taxon>Ecdysozoa</taxon>
        <taxon>Arthropoda</taxon>
        <taxon>Hexapoda</taxon>
        <taxon>Insecta</taxon>
        <taxon>Pterygota</taxon>
        <taxon>Neoptera</taxon>
        <taxon>Endopterygota</taxon>
        <taxon>Coleoptera</taxon>
        <taxon>Polyphaga</taxon>
        <taxon>Cucujiformia</taxon>
        <taxon>Tenebrionidae</taxon>
        <taxon>Zophobas</taxon>
    </lineage>
</organism>
<dbReference type="EMBL" id="JALNTZ010000005">
    <property type="protein sequence ID" value="KAJ3652132.1"/>
    <property type="molecule type" value="Genomic_DNA"/>
</dbReference>
<dbReference type="AlphaFoldDB" id="A0AA38MD84"/>
<protein>
    <submittedName>
        <fullName evidence="1">Uncharacterized protein</fullName>
    </submittedName>
</protein>